<keyword evidence="2 6" id="KW-0472">Membrane</keyword>
<dbReference type="InterPro" id="IPR003599">
    <property type="entry name" value="Ig_sub"/>
</dbReference>
<keyword evidence="10" id="KW-1185">Reference proteome</keyword>
<reference evidence="9" key="3">
    <citation type="submission" date="2025-09" db="UniProtKB">
        <authorList>
            <consortium name="Ensembl"/>
        </authorList>
    </citation>
    <scope>IDENTIFICATION</scope>
</reference>
<keyword evidence="6" id="KW-1133">Transmembrane helix</keyword>
<dbReference type="GO" id="GO:0005886">
    <property type="term" value="C:plasma membrane"/>
    <property type="evidence" value="ECO:0007669"/>
    <property type="project" value="TreeGrafter"/>
</dbReference>
<sequence>MKLVLRDLLFIFCAAQTIGVRIQSDPASSGGVIQTELKTTVSLLCQPEGSAETETDEELVWLRNGVMVSLKDDNKIGRSSVCVTPVIYEDNEATFTCHLSNNATRRASITLNVTYPPELSGSAEVSVEDSADLILNCDIWANPPVSSVLWTLNGSEVDLVAGRFTVSNDGFTGRLSSTGIERSLHEGVYQCTVVSPMYGTFSKYFQVTVTEKTIKFPLMPMIAGIVVVCLTSLLAVVARWRTFVKVKARVLLG</sequence>
<reference evidence="9 10" key="1">
    <citation type="journal article" date="2014" name="Nat. Genet.">
        <title>Whole-genome sequence of a flatfish provides insights into ZW sex chromosome evolution and adaptation to a benthic lifestyle.</title>
        <authorList>
            <person name="Chen S."/>
            <person name="Zhang G."/>
            <person name="Shao C."/>
            <person name="Huang Q."/>
            <person name="Liu G."/>
            <person name="Zhang P."/>
            <person name="Song W."/>
            <person name="An N."/>
            <person name="Chalopin D."/>
            <person name="Volff J.N."/>
            <person name="Hong Y."/>
            <person name="Li Q."/>
            <person name="Sha Z."/>
            <person name="Zhou H."/>
            <person name="Xie M."/>
            <person name="Yu Q."/>
            <person name="Liu Y."/>
            <person name="Xiang H."/>
            <person name="Wang N."/>
            <person name="Wu K."/>
            <person name="Yang C."/>
            <person name="Zhou Q."/>
            <person name="Liao X."/>
            <person name="Yang L."/>
            <person name="Hu Q."/>
            <person name="Zhang J."/>
            <person name="Meng L."/>
            <person name="Jin L."/>
            <person name="Tian Y."/>
            <person name="Lian J."/>
            <person name="Yang J."/>
            <person name="Miao G."/>
            <person name="Liu S."/>
            <person name="Liang Z."/>
            <person name="Yan F."/>
            <person name="Li Y."/>
            <person name="Sun B."/>
            <person name="Zhang H."/>
            <person name="Zhang J."/>
            <person name="Zhu Y."/>
            <person name="Du M."/>
            <person name="Zhao Y."/>
            <person name="Schartl M."/>
            <person name="Tang Q."/>
            <person name="Wang J."/>
        </authorList>
    </citation>
    <scope>NUCLEOTIDE SEQUENCE</scope>
</reference>
<dbReference type="Gene3D" id="2.60.40.10">
    <property type="entry name" value="Immunoglobulins"/>
    <property type="match status" value="2"/>
</dbReference>
<dbReference type="PANTHER" id="PTHR11640">
    <property type="entry name" value="NEPHRIN"/>
    <property type="match status" value="1"/>
</dbReference>
<comment type="subcellular location">
    <subcellularLocation>
        <location evidence="1">Membrane</location>
        <topology evidence="1">Single-pass type I membrane protein</topology>
    </subcellularLocation>
</comment>
<feature type="chain" id="PRO_5018222991" evidence="7">
    <location>
        <begin position="20"/>
        <end position="253"/>
    </location>
</feature>
<organism evidence="9 10">
    <name type="scientific">Cynoglossus semilaevis</name>
    <name type="common">Tongue sole</name>
    <dbReference type="NCBI Taxonomy" id="244447"/>
    <lineage>
        <taxon>Eukaryota</taxon>
        <taxon>Metazoa</taxon>
        <taxon>Chordata</taxon>
        <taxon>Craniata</taxon>
        <taxon>Vertebrata</taxon>
        <taxon>Euteleostomi</taxon>
        <taxon>Actinopterygii</taxon>
        <taxon>Neopterygii</taxon>
        <taxon>Teleostei</taxon>
        <taxon>Neoteleostei</taxon>
        <taxon>Acanthomorphata</taxon>
        <taxon>Carangaria</taxon>
        <taxon>Pleuronectiformes</taxon>
        <taxon>Pleuronectoidei</taxon>
        <taxon>Cynoglossidae</taxon>
        <taxon>Cynoglossinae</taxon>
        <taxon>Cynoglossus</taxon>
    </lineage>
</organism>
<dbReference type="GeneTree" id="ENSGT00940000168885"/>
<dbReference type="InterPro" id="IPR051275">
    <property type="entry name" value="Cell_adhesion_signaling"/>
</dbReference>
<dbReference type="SMART" id="SM00409">
    <property type="entry name" value="IG"/>
    <property type="match status" value="2"/>
</dbReference>
<dbReference type="Ensembl" id="ENSCSET00000015489.1">
    <property type="protein sequence ID" value="ENSCSEP00000015302.1"/>
    <property type="gene ID" value="ENSCSEG00000009831.1"/>
</dbReference>
<evidence type="ECO:0000256" key="6">
    <source>
        <dbReference type="SAM" id="Phobius"/>
    </source>
</evidence>
<dbReference type="Pfam" id="PF13895">
    <property type="entry name" value="Ig_2"/>
    <property type="match status" value="1"/>
</dbReference>
<feature type="domain" description="Ig-like" evidence="8">
    <location>
        <begin position="26"/>
        <end position="110"/>
    </location>
</feature>
<dbReference type="PROSITE" id="PS50835">
    <property type="entry name" value="IG_LIKE"/>
    <property type="match status" value="2"/>
</dbReference>
<dbReference type="InterPro" id="IPR007110">
    <property type="entry name" value="Ig-like_dom"/>
</dbReference>
<protein>
    <submittedName>
        <fullName evidence="9">Transmembrane and immunoglobulin domain containing 1</fullName>
    </submittedName>
</protein>
<keyword evidence="7" id="KW-0732">Signal</keyword>
<feature type="signal peptide" evidence="7">
    <location>
        <begin position="1"/>
        <end position="19"/>
    </location>
</feature>
<dbReference type="PANTHER" id="PTHR11640:SF31">
    <property type="entry name" value="IRREGULAR CHIASM C-ROUGHEST PROTEIN-RELATED"/>
    <property type="match status" value="1"/>
</dbReference>
<evidence type="ECO:0000259" key="8">
    <source>
        <dbReference type="PROSITE" id="PS50835"/>
    </source>
</evidence>
<dbReference type="InterPro" id="IPR036179">
    <property type="entry name" value="Ig-like_dom_sf"/>
</dbReference>
<feature type="transmembrane region" description="Helical" evidence="6">
    <location>
        <begin position="218"/>
        <end position="240"/>
    </location>
</feature>
<proteinExistence type="predicted"/>
<evidence type="ECO:0000256" key="5">
    <source>
        <dbReference type="ARBA" id="ARBA00023319"/>
    </source>
</evidence>
<dbReference type="AlphaFoldDB" id="A0A3P8VLT0"/>
<name>A0A3P8VLT0_CYNSE</name>
<dbReference type="InterPro" id="IPR013783">
    <property type="entry name" value="Ig-like_fold"/>
</dbReference>
<dbReference type="SUPFAM" id="SSF48726">
    <property type="entry name" value="Immunoglobulin"/>
    <property type="match status" value="2"/>
</dbReference>
<dbReference type="Proteomes" id="UP000265120">
    <property type="component" value="Chromosome 19"/>
</dbReference>
<feature type="domain" description="Ig-like" evidence="8">
    <location>
        <begin position="117"/>
        <end position="210"/>
    </location>
</feature>
<keyword evidence="5" id="KW-0393">Immunoglobulin domain</keyword>
<accession>A0A3P8VLT0</accession>
<reference evidence="9" key="2">
    <citation type="submission" date="2025-08" db="UniProtKB">
        <authorList>
            <consortium name="Ensembl"/>
        </authorList>
    </citation>
    <scope>IDENTIFICATION</scope>
</reference>
<evidence type="ECO:0000313" key="9">
    <source>
        <dbReference type="Ensembl" id="ENSCSEP00000015302.1"/>
    </source>
</evidence>
<evidence type="ECO:0000256" key="4">
    <source>
        <dbReference type="ARBA" id="ARBA00023180"/>
    </source>
</evidence>
<keyword evidence="6" id="KW-0812">Transmembrane</keyword>
<dbReference type="GO" id="GO:0005911">
    <property type="term" value="C:cell-cell junction"/>
    <property type="evidence" value="ECO:0007669"/>
    <property type="project" value="TreeGrafter"/>
</dbReference>
<evidence type="ECO:0000256" key="7">
    <source>
        <dbReference type="SAM" id="SignalP"/>
    </source>
</evidence>
<evidence type="ECO:0000256" key="1">
    <source>
        <dbReference type="ARBA" id="ARBA00004479"/>
    </source>
</evidence>
<evidence type="ECO:0000256" key="2">
    <source>
        <dbReference type="ARBA" id="ARBA00023136"/>
    </source>
</evidence>
<evidence type="ECO:0000256" key="3">
    <source>
        <dbReference type="ARBA" id="ARBA00023157"/>
    </source>
</evidence>
<dbReference type="GO" id="GO:0050839">
    <property type="term" value="F:cell adhesion molecule binding"/>
    <property type="evidence" value="ECO:0007669"/>
    <property type="project" value="TreeGrafter"/>
</dbReference>
<evidence type="ECO:0000313" key="10">
    <source>
        <dbReference type="Proteomes" id="UP000265120"/>
    </source>
</evidence>
<keyword evidence="3" id="KW-1015">Disulfide bond</keyword>
<keyword evidence="4" id="KW-0325">Glycoprotein</keyword>
<dbReference type="GO" id="GO:0098609">
    <property type="term" value="P:cell-cell adhesion"/>
    <property type="evidence" value="ECO:0007669"/>
    <property type="project" value="TreeGrafter"/>
</dbReference>